<comment type="similarity">
    <text evidence="6">Belongs to the FPP/GGPP synthase family.</text>
</comment>
<gene>
    <name evidence="7" type="ORF">AAG570_000871</name>
</gene>
<keyword evidence="4" id="KW-0460">Magnesium</keyword>
<dbReference type="Proteomes" id="UP001558652">
    <property type="component" value="Unassembled WGS sequence"/>
</dbReference>
<dbReference type="GO" id="GO:0046872">
    <property type="term" value="F:metal ion binding"/>
    <property type="evidence" value="ECO:0007669"/>
    <property type="project" value="UniProtKB-KW"/>
</dbReference>
<comment type="pathway">
    <text evidence="5">Pheromone biosynthesis.</text>
</comment>
<evidence type="ECO:0000256" key="6">
    <source>
        <dbReference type="RuleBase" id="RU004466"/>
    </source>
</evidence>
<proteinExistence type="inferred from homology"/>
<dbReference type="GO" id="GO:0042811">
    <property type="term" value="P:pheromone biosynthetic process"/>
    <property type="evidence" value="ECO:0007669"/>
    <property type="project" value="UniProtKB-ARBA"/>
</dbReference>
<evidence type="ECO:0000256" key="2">
    <source>
        <dbReference type="ARBA" id="ARBA00022679"/>
    </source>
</evidence>
<evidence type="ECO:0000256" key="4">
    <source>
        <dbReference type="ARBA" id="ARBA00022842"/>
    </source>
</evidence>
<evidence type="ECO:0000313" key="7">
    <source>
        <dbReference type="EMBL" id="KAL1140943.1"/>
    </source>
</evidence>
<dbReference type="InterPro" id="IPR000092">
    <property type="entry name" value="Polyprenyl_synt"/>
</dbReference>
<dbReference type="Gene3D" id="1.10.600.10">
    <property type="entry name" value="Farnesyl Diphosphate Synthase"/>
    <property type="match status" value="1"/>
</dbReference>
<dbReference type="PANTHER" id="PTHR11525:SF0">
    <property type="entry name" value="FARNESYL PYROPHOSPHATE SYNTHASE"/>
    <property type="match status" value="1"/>
</dbReference>
<evidence type="ECO:0000256" key="1">
    <source>
        <dbReference type="ARBA" id="ARBA00001946"/>
    </source>
</evidence>
<keyword evidence="2 6" id="KW-0808">Transferase</keyword>
<evidence type="ECO:0000313" key="8">
    <source>
        <dbReference type="Proteomes" id="UP001558652"/>
    </source>
</evidence>
<accession>A0ABD0YYB5</accession>
<dbReference type="GO" id="GO:0006720">
    <property type="term" value="P:isoprenoid metabolic process"/>
    <property type="evidence" value="ECO:0007669"/>
    <property type="project" value="UniProtKB-ARBA"/>
</dbReference>
<dbReference type="GO" id="GO:0016740">
    <property type="term" value="F:transferase activity"/>
    <property type="evidence" value="ECO:0007669"/>
    <property type="project" value="UniProtKB-KW"/>
</dbReference>
<comment type="cofactor">
    <cofactor evidence="1">
        <name>Mg(2+)</name>
        <dbReference type="ChEBI" id="CHEBI:18420"/>
    </cofactor>
</comment>
<organism evidence="7 8">
    <name type="scientific">Ranatra chinensis</name>
    <dbReference type="NCBI Taxonomy" id="642074"/>
    <lineage>
        <taxon>Eukaryota</taxon>
        <taxon>Metazoa</taxon>
        <taxon>Ecdysozoa</taxon>
        <taxon>Arthropoda</taxon>
        <taxon>Hexapoda</taxon>
        <taxon>Insecta</taxon>
        <taxon>Pterygota</taxon>
        <taxon>Neoptera</taxon>
        <taxon>Paraneoptera</taxon>
        <taxon>Hemiptera</taxon>
        <taxon>Heteroptera</taxon>
        <taxon>Panheteroptera</taxon>
        <taxon>Nepomorpha</taxon>
        <taxon>Nepidae</taxon>
        <taxon>Ranatrinae</taxon>
        <taxon>Ranatra</taxon>
    </lineage>
</organism>
<comment type="caution">
    <text evidence="7">The sequence shown here is derived from an EMBL/GenBank/DDBJ whole genome shotgun (WGS) entry which is preliminary data.</text>
</comment>
<dbReference type="PANTHER" id="PTHR11525">
    <property type="entry name" value="FARNESYL-PYROPHOSPHATE SYNTHETASE"/>
    <property type="match status" value="1"/>
</dbReference>
<dbReference type="CDD" id="cd00867">
    <property type="entry name" value="Trans_IPPS"/>
    <property type="match status" value="1"/>
</dbReference>
<dbReference type="InterPro" id="IPR039702">
    <property type="entry name" value="FPS1-like"/>
</dbReference>
<dbReference type="SUPFAM" id="SSF48576">
    <property type="entry name" value="Terpenoid synthases"/>
    <property type="match status" value="1"/>
</dbReference>
<dbReference type="AlphaFoldDB" id="A0ABD0YYB5"/>
<evidence type="ECO:0000256" key="5">
    <source>
        <dbReference type="ARBA" id="ARBA00033740"/>
    </source>
</evidence>
<keyword evidence="8" id="KW-1185">Reference proteome</keyword>
<reference evidence="7 8" key="1">
    <citation type="submission" date="2024-07" db="EMBL/GenBank/DDBJ databases">
        <title>Chromosome-level genome assembly of the water stick insect Ranatra chinensis (Heteroptera: Nepidae).</title>
        <authorList>
            <person name="Liu X."/>
        </authorList>
    </citation>
    <scope>NUCLEOTIDE SEQUENCE [LARGE SCALE GENOMIC DNA]</scope>
    <source>
        <strain evidence="7">Cailab_2021Rc</strain>
        <tissue evidence="7">Muscle</tissue>
    </source>
</reference>
<keyword evidence="3" id="KW-0479">Metal-binding</keyword>
<protein>
    <submittedName>
        <fullName evidence="7">Uncharacterized protein</fullName>
    </submittedName>
</protein>
<dbReference type="InterPro" id="IPR008949">
    <property type="entry name" value="Isoprenoid_synthase_dom_sf"/>
</dbReference>
<sequence>MTLSPDDSVPLRSTAVVHTLQSFSGTTVLDDLTEGSATRLHRPAWHTTCQGGIPLATYDAVLLYHVPYYLVNTYFQGHPHCSTILDAVMKGSYRPLIGTSYELLTAGNSEKTMENYLKMHTLKTGNLFRKMPALGMLLAEVTDKKLISSMQDIFKEFGLMEQCWDDFSEVASDAEHLGKPTEDIERGVNTWTSAMAMTTLDPSTRQVFKDCYGSSDPEKISKVRLIYSNMNIPKLYLEHMKRKDMEVNRAIENIPDERLRGVCYSFKDWLIGGIHSEEVEHICNSA</sequence>
<dbReference type="EMBL" id="JBFDAA010000001">
    <property type="protein sequence ID" value="KAL1140943.1"/>
    <property type="molecule type" value="Genomic_DNA"/>
</dbReference>
<dbReference type="Pfam" id="PF00348">
    <property type="entry name" value="polyprenyl_synt"/>
    <property type="match status" value="1"/>
</dbReference>
<evidence type="ECO:0000256" key="3">
    <source>
        <dbReference type="ARBA" id="ARBA00022723"/>
    </source>
</evidence>
<name>A0ABD0YYB5_9HEMI</name>